<proteinExistence type="predicted"/>
<feature type="transmembrane region" description="Helical" evidence="1">
    <location>
        <begin position="68"/>
        <end position="89"/>
    </location>
</feature>
<keyword evidence="3" id="KW-1185">Reference proteome</keyword>
<keyword evidence="1" id="KW-1133">Transmembrane helix</keyword>
<evidence type="ECO:0000256" key="1">
    <source>
        <dbReference type="SAM" id="Phobius"/>
    </source>
</evidence>
<dbReference type="EMBL" id="JAKKOR010000007">
    <property type="protein sequence ID" value="MCF8588828.1"/>
    <property type="molecule type" value="Genomic_DNA"/>
</dbReference>
<organism evidence="2 3">
    <name type="scientific">Gordonia liuliyuniae</name>
    <dbReference type="NCBI Taxonomy" id="2911517"/>
    <lineage>
        <taxon>Bacteria</taxon>
        <taxon>Bacillati</taxon>
        <taxon>Actinomycetota</taxon>
        <taxon>Actinomycetes</taxon>
        <taxon>Mycobacteriales</taxon>
        <taxon>Gordoniaceae</taxon>
        <taxon>Gordonia</taxon>
    </lineage>
</organism>
<dbReference type="PROSITE" id="PS51257">
    <property type="entry name" value="PROKAR_LIPOPROTEIN"/>
    <property type="match status" value="1"/>
</dbReference>
<feature type="transmembrane region" description="Helical" evidence="1">
    <location>
        <begin position="43"/>
        <end position="61"/>
    </location>
</feature>
<reference evidence="2 3" key="1">
    <citation type="submission" date="2022-01" db="EMBL/GenBank/DDBJ databases">
        <authorList>
            <person name="Huang Y."/>
        </authorList>
    </citation>
    <scope>NUCLEOTIDE SEQUENCE [LARGE SCALE GENOMIC DNA]</scope>
    <source>
        <strain evidence="2 3">HY366</strain>
    </source>
</reference>
<feature type="transmembrane region" description="Helical" evidence="1">
    <location>
        <begin position="95"/>
        <end position="114"/>
    </location>
</feature>
<sequence length="126" mass="12717">MTRETQKPGIVFTAMGCLVSYALAVGIGIAISCVSKDSTPVKSGLVSATALMVLVLISKILRGALKPVAYSIVCTLSGGALIYFAAYRYALGDSAAASIVLIAIGALIAVGNGLDAVRSIRPEGAA</sequence>
<keyword evidence="1" id="KW-0812">Transmembrane</keyword>
<feature type="transmembrane region" description="Helical" evidence="1">
    <location>
        <begin position="12"/>
        <end position="31"/>
    </location>
</feature>
<accession>A0ABS9ITF1</accession>
<keyword evidence="1" id="KW-0472">Membrane</keyword>
<dbReference type="RefSeq" id="WP_236998059.1">
    <property type="nucleotide sequence ID" value="NZ_JAKKOR010000007.1"/>
</dbReference>
<evidence type="ECO:0000313" key="3">
    <source>
        <dbReference type="Proteomes" id="UP001200110"/>
    </source>
</evidence>
<evidence type="ECO:0000313" key="2">
    <source>
        <dbReference type="EMBL" id="MCF8588828.1"/>
    </source>
</evidence>
<name>A0ABS9ITF1_9ACTN</name>
<dbReference type="Proteomes" id="UP001200110">
    <property type="component" value="Unassembled WGS sequence"/>
</dbReference>
<protein>
    <submittedName>
        <fullName evidence="2">Uncharacterized protein</fullName>
    </submittedName>
</protein>
<comment type="caution">
    <text evidence="2">The sequence shown here is derived from an EMBL/GenBank/DDBJ whole genome shotgun (WGS) entry which is preliminary data.</text>
</comment>
<gene>
    <name evidence="2" type="ORF">L5G33_10175</name>
</gene>